<feature type="transmembrane region" description="Helical" evidence="4">
    <location>
        <begin position="126"/>
        <end position="147"/>
    </location>
</feature>
<proteinExistence type="inferred from homology"/>
<feature type="compositionally biased region" description="Polar residues" evidence="3">
    <location>
        <begin position="15"/>
        <end position="25"/>
    </location>
</feature>
<keyword evidence="4" id="KW-1133">Transmembrane helix</keyword>
<evidence type="ECO:0000256" key="4">
    <source>
        <dbReference type="SAM" id="Phobius"/>
    </source>
</evidence>
<dbReference type="GO" id="GO:0022857">
    <property type="term" value="F:transmembrane transporter activity"/>
    <property type="evidence" value="ECO:0007669"/>
    <property type="project" value="InterPro"/>
</dbReference>
<feature type="transmembrane region" description="Helical" evidence="4">
    <location>
        <begin position="59"/>
        <end position="80"/>
    </location>
</feature>
<dbReference type="Proteomes" id="UP000053424">
    <property type="component" value="Unassembled WGS sequence"/>
</dbReference>
<feature type="transmembrane region" description="Helical" evidence="4">
    <location>
        <begin position="264"/>
        <end position="286"/>
    </location>
</feature>
<feature type="transmembrane region" description="Helical" evidence="4">
    <location>
        <begin position="358"/>
        <end position="379"/>
    </location>
</feature>
<keyword evidence="4" id="KW-0472">Membrane</keyword>
<dbReference type="EMBL" id="KN831790">
    <property type="protein sequence ID" value="KIM38501.1"/>
    <property type="molecule type" value="Genomic_DNA"/>
</dbReference>
<dbReference type="Gene3D" id="1.20.1250.20">
    <property type="entry name" value="MFS general substrate transporter like domains"/>
    <property type="match status" value="2"/>
</dbReference>
<name>A0A0C3C4H3_HEBCY</name>
<feature type="transmembrane region" description="Helical" evidence="4">
    <location>
        <begin position="189"/>
        <end position="209"/>
    </location>
</feature>
<comment type="subcellular location">
    <subcellularLocation>
        <location evidence="1">Membrane</location>
        <topology evidence="1">Multi-pass membrane protein</topology>
    </subcellularLocation>
</comment>
<dbReference type="PANTHER" id="PTHR11360:SF234">
    <property type="entry name" value="MFS-TYPE TRANSPORTER DBAD-RELATED"/>
    <property type="match status" value="1"/>
</dbReference>
<evidence type="ECO:0008006" key="7">
    <source>
        <dbReference type="Google" id="ProtNLM"/>
    </source>
</evidence>
<dbReference type="HOGENOM" id="CLU_001265_1_1_1"/>
<feature type="compositionally biased region" description="Basic and acidic residues" evidence="3">
    <location>
        <begin position="1"/>
        <end position="11"/>
    </location>
</feature>
<comment type="similarity">
    <text evidence="2">Belongs to the major facilitator superfamily. Monocarboxylate porter (TC 2.A.1.13) family.</text>
</comment>
<dbReference type="InterPro" id="IPR011701">
    <property type="entry name" value="MFS"/>
</dbReference>
<organism evidence="5 6">
    <name type="scientific">Hebeloma cylindrosporum</name>
    <dbReference type="NCBI Taxonomy" id="76867"/>
    <lineage>
        <taxon>Eukaryota</taxon>
        <taxon>Fungi</taxon>
        <taxon>Dikarya</taxon>
        <taxon>Basidiomycota</taxon>
        <taxon>Agaricomycotina</taxon>
        <taxon>Agaricomycetes</taxon>
        <taxon>Agaricomycetidae</taxon>
        <taxon>Agaricales</taxon>
        <taxon>Agaricineae</taxon>
        <taxon>Hymenogastraceae</taxon>
        <taxon>Hebeloma</taxon>
    </lineage>
</organism>
<evidence type="ECO:0000256" key="2">
    <source>
        <dbReference type="ARBA" id="ARBA00006727"/>
    </source>
</evidence>
<feature type="transmembrane region" description="Helical" evidence="4">
    <location>
        <begin position="221"/>
        <end position="243"/>
    </location>
</feature>
<evidence type="ECO:0000256" key="1">
    <source>
        <dbReference type="ARBA" id="ARBA00004141"/>
    </source>
</evidence>
<reference evidence="6" key="2">
    <citation type="submission" date="2015-01" db="EMBL/GenBank/DDBJ databases">
        <title>Evolutionary Origins and Diversification of the Mycorrhizal Mutualists.</title>
        <authorList>
            <consortium name="DOE Joint Genome Institute"/>
            <consortium name="Mycorrhizal Genomics Consortium"/>
            <person name="Kohler A."/>
            <person name="Kuo A."/>
            <person name="Nagy L.G."/>
            <person name="Floudas D."/>
            <person name="Copeland A."/>
            <person name="Barry K.W."/>
            <person name="Cichocki N."/>
            <person name="Veneault-Fourrey C."/>
            <person name="LaButti K."/>
            <person name="Lindquist E.A."/>
            <person name="Lipzen A."/>
            <person name="Lundell T."/>
            <person name="Morin E."/>
            <person name="Murat C."/>
            <person name="Riley R."/>
            <person name="Ohm R."/>
            <person name="Sun H."/>
            <person name="Tunlid A."/>
            <person name="Henrissat B."/>
            <person name="Grigoriev I.V."/>
            <person name="Hibbett D.S."/>
            <person name="Martin F."/>
        </authorList>
    </citation>
    <scope>NUCLEOTIDE SEQUENCE [LARGE SCALE GENOMIC DNA]</scope>
    <source>
        <strain evidence="6">h7</strain>
    </source>
</reference>
<feature type="transmembrane region" description="Helical" evidence="4">
    <location>
        <begin position="298"/>
        <end position="317"/>
    </location>
</feature>
<keyword evidence="6" id="KW-1185">Reference proteome</keyword>
<dbReference type="InterPro" id="IPR036259">
    <property type="entry name" value="MFS_trans_sf"/>
</dbReference>
<evidence type="ECO:0000313" key="6">
    <source>
        <dbReference type="Proteomes" id="UP000053424"/>
    </source>
</evidence>
<accession>A0A0C3C4H3</accession>
<feature type="transmembrane region" description="Helical" evidence="4">
    <location>
        <begin position="324"/>
        <end position="346"/>
    </location>
</feature>
<dbReference type="InterPro" id="IPR050327">
    <property type="entry name" value="Proton-linked_MCT"/>
</dbReference>
<gene>
    <name evidence="5" type="ORF">M413DRAFT_242415</name>
</gene>
<feature type="transmembrane region" description="Helical" evidence="4">
    <location>
        <begin position="153"/>
        <end position="177"/>
    </location>
</feature>
<protein>
    <recommendedName>
        <fullName evidence="7">Major facilitator superfamily (MFS) profile domain-containing protein</fullName>
    </recommendedName>
</protein>
<evidence type="ECO:0000256" key="3">
    <source>
        <dbReference type="SAM" id="MobiDB-lite"/>
    </source>
</evidence>
<keyword evidence="4" id="KW-0812">Transmembrane</keyword>
<dbReference type="Pfam" id="PF07690">
    <property type="entry name" value="MFS_1"/>
    <property type="match status" value="1"/>
</dbReference>
<dbReference type="GO" id="GO:0016020">
    <property type="term" value="C:membrane"/>
    <property type="evidence" value="ECO:0007669"/>
    <property type="project" value="UniProtKB-SubCell"/>
</dbReference>
<dbReference type="OrthoDB" id="6499973at2759"/>
<dbReference type="AlphaFoldDB" id="A0A0C3C4H3"/>
<evidence type="ECO:0000313" key="5">
    <source>
        <dbReference type="EMBL" id="KIM38501.1"/>
    </source>
</evidence>
<dbReference type="SUPFAM" id="SSF103473">
    <property type="entry name" value="MFS general substrate transporter"/>
    <property type="match status" value="1"/>
</dbReference>
<reference evidence="5 6" key="1">
    <citation type="submission" date="2014-04" db="EMBL/GenBank/DDBJ databases">
        <authorList>
            <consortium name="DOE Joint Genome Institute"/>
            <person name="Kuo A."/>
            <person name="Gay G."/>
            <person name="Dore J."/>
            <person name="Kohler A."/>
            <person name="Nagy L.G."/>
            <person name="Floudas D."/>
            <person name="Copeland A."/>
            <person name="Barry K.W."/>
            <person name="Cichocki N."/>
            <person name="Veneault-Fourrey C."/>
            <person name="LaButti K."/>
            <person name="Lindquist E.A."/>
            <person name="Lipzen A."/>
            <person name="Lundell T."/>
            <person name="Morin E."/>
            <person name="Murat C."/>
            <person name="Sun H."/>
            <person name="Tunlid A."/>
            <person name="Henrissat B."/>
            <person name="Grigoriev I.V."/>
            <person name="Hibbett D.S."/>
            <person name="Martin F."/>
            <person name="Nordberg H.P."/>
            <person name="Cantor M.N."/>
            <person name="Hua S.X."/>
        </authorList>
    </citation>
    <scope>NUCLEOTIDE SEQUENCE [LARGE SCALE GENOMIC DNA]</scope>
    <source>
        <strain evidence="6">h7</strain>
    </source>
</reference>
<dbReference type="PANTHER" id="PTHR11360">
    <property type="entry name" value="MONOCARBOXYLATE TRANSPORTER"/>
    <property type="match status" value="1"/>
</dbReference>
<feature type="transmembrane region" description="Helical" evidence="4">
    <location>
        <begin position="417"/>
        <end position="438"/>
    </location>
</feature>
<feature type="transmembrane region" description="Helical" evidence="4">
    <location>
        <begin position="100"/>
        <end position="119"/>
    </location>
</feature>
<feature type="transmembrane region" description="Helical" evidence="4">
    <location>
        <begin position="391"/>
        <end position="411"/>
    </location>
</feature>
<feature type="region of interest" description="Disordered" evidence="3">
    <location>
        <begin position="1"/>
        <end position="30"/>
    </location>
</feature>
<sequence length="451" mass="49075">MNELRRARSLDVDNGLSTPSSNGHSNNEKHEIVNVQTIGDEERVPIVDSSHFPEGGVRAWLAVTGAFLVQFTGFGYINSFGVYQDFYVREYLTASTPSEIGWIGGVQVFLNFSLGAFTGRLFDRGYFYHLMISGVVIHAISVFTLSLSQKNVYYQVFLTNGVGVGLASGLTYTASLAIPGHYFRRRRSLAVGIISSGSALGAVIHPIMLNRLINGPVGFHSAVKISAAINVFLLVVAACLTRTRLPPKELQRFPIMQWLKEPGYLAFFVSAIFCFMGLFFPVFYLQLNAITHGVDRKFAFYALSILNASSFFGRTIPAAIAHKFGVFNLGTVFTIGTGTIILSMIGVKDLAGTVTFSIIFGLFSGACIALTPAMIAHLANDANEFGTRLGLYFGFGGILGLFATPISGALLTSQYHWVHPILLAGISMIMTGVLYVIARHFVSKREGSQII</sequence>